<sequence>MCVLLCLTLICPIVLLVWLLGVRRMLCRRWWMLCHHCLAALTDASPSSLRRMFCRRWWMLCHHFHVALTDASPSSHWRMLCRHGSLGCSSSLDGSFAIF</sequence>
<comment type="caution">
    <text evidence="1">The sequence shown here is derived from an EMBL/GenBank/DDBJ whole genome shotgun (WGS) entry which is preliminary data.</text>
</comment>
<keyword evidence="2" id="KW-1185">Reference proteome</keyword>
<gene>
    <name evidence="1" type="ORF">PVAP13_2KG298296</name>
</gene>
<dbReference type="Proteomes" id="UP000823388">
    <property type="component" value="Chromosome 2K"/>
</dbReference>
<reference evidence="1" key="1">
    <citation type="submission" date="2020-05" db="EMBL/GenBank/DDBJ databases">
        <title>WGS assembly of Panicum virgatum.</title>
        <authorList>
            <person name="Lovell J.T."/>
            <person name="Jenkins J."/>
            <person name="Shu S."/>
            <person name="Juenger T.E."/>
            <person name="Schmutz J."/>
        </authorList>
    </citation>
    <scope>NUCLEOTIDE SEQUENCE</scope>
    <source>
        <strain evidence="1">AP13</strain>
    </source>
</reference>
<accession>A0A8T0W7A8</accession>
<protein>
    <submittedName>
        <fullName evidence="1">Uncharacterized protein</fullName>
    </submittedName>
</protein>
<dbReference type="AlphaFoldDB" id="A0A8T0W7A8"/>
<name>A0A8T0W7A8_PANVG</name>
<evidence type="ECO:0000313" key="1">
    <source>
        <dbReference type="EMBL" id="KAG2644262.1"/>
    </source>
</evidence>
<dbReference type="EMBL" id="CM029039">
    <property type="protein sequence ID" value="KAG2644262.1"/>
    <property type="molecule type" value="Genomic_DNA"/>
</dbReference>
<organism evidence="1 2">
    <name type="scientific">Panicum virgatum</name>
    <name type="common">Blackwell switchgrass</name>
    <dbReference type="NCBI Taxonomy" id="38727"/>
    <lineage>
        <taxon>Eukaryota</taxon>
        <taxon>Viridiplantae</taxon>
        <taxon>Streptophyta</taxon>
        <taxon>Embryophyta</taxon>
        <taxon>Tracheophyta</taxon>
        <taxon>Spermatophyta</taxon>
        <taxon>Magnoliopsida</taxon>
        <taxon>Liliopsida</taxon>
        <taxon>Poales</taxon>
        <taxon>Poaceae</taxon>
        <taxon>PACMAD clade</taxon>
        <taxon>Panicoideae</taxon>
        <taxon>Panicodae</taxon>
        <taxon>Paniceae</taxon>
        <taxon>Panicinae</taxon>
        <taxon>Panicum</taxon>
        <taxon>Panicum sect. Hiantes</taxon>
    </lineage>
</organism>
<proteinExistence type="predicted"/>
<evidence type="ECO:0000313" key="2">
    <source>
        <dbReference type="Proteomes" id="UP000823388"/>
    </source>
</evidence>